<organism evidence="1 2">
    <name type="scientific">Phytophthora fragariae</name>
    <dbReference type="NCBI Taxonomy" id="53985"/>
    <lineage>
        <taxon>Eukaryota</taxon>
        <taxon>Sar</taxon>
        <taxon>Stramenopiles</taxon>
        <taxon>Oomycota</taxon>
        <taxon>Peronosporomycetes</taxon>
        <taxon>Peronosporales</taxon>
        <taxon>Peronosporaceae</taxon>
        <taxon>Phytophthora</taxon>
    </lineage>
</organism>
<sequence length="27" mass="2569">MFATITANVALSAEGVGAAAVGSFNAQ</sequence>
<gene>
    <name evidence="1" type="ORF">PF008_g28366</name>
</gene>
<reference evidence="1 2" key="1">
    <citation type="submission" date="2018-09" db="EMBL/GenBank/DDBJ databases">
        <title>Genomic investigation of the strawberry pathogen Phytophthora fragariae indicates pathogenicity is determined by transcriptional variation in three key races.</title>
        <authorList>
            <person name="Adams T.M."/>
            <person name="Armitage A.D."/>
            <person name="Sobczyk M.K."/>
            <person name="Bates H.J."/>
            <person name="Dunwell J.M."/>
            <person name="Nellist C.F."/>
            <person name="Harrison R.J."/>
        </authorList>
    </citation>
    <scope>NUCLEOTIDE SEQUENCE [LARGE SCALE GENOMIC DNA]</scope>
    <source>
        <strain evidence="1 2">NOV-77</strain>
    </source>
</reference>
<comment type="caution">
    <text evidence="1">The sequence shown here is derived from an EMBL/GenBank/DDBJ whole genome shotgun (WGS) entry which is preliminary data.</text>
</comment>
<feature type="non-terminal residue" evidence="1">
    <location>
        <position position="27"/>
    </location>
</feature>
<name>A0A6G0QBH4_9STRA</name>
<evidence type="ECO:0000313" key="2">
    <source>
        <dbReference type="Proteomes" id="UP000486351"/>
    </source>
</evidence>
<protein>
    <submittedName>
        <fullName evidence="1">Uncharacterized protein</fullName>
    </submittedName>
</protein>
<dbReference type="EMBL" id="QXFY01004143">
    <property type="protein sequence ID" value="KAE9279436.1"/>
    <property type="molecule type" value="Genomic_DNA"/>
</dbReference>
<dbReference type="AlphaFoldDB" id="A0A6G0QBH4"/>
<evidence type="ECO:0000313" key="1">
    <source>
        <dbReference type="EMBL" id="KAE9279436.1"/>
    </source>
</evidence>
<proteinExistence type="predicted"/>
<dbReference type="Proteomes" id="UP000486351">
    <property type="component" value="Unassembled WGS sequence"/>
</dbReference>
<accession>A0A6G0QBH4</accession>